<evidence type="ECO:0000256" key="2">
    <source>
        <dbReference type="SAM" id="Phobius"/>
    </source>
</evidence>
<evidence type="ECO:0000313" key="3">
    <source>
        <dbReference type="EMBL" id="CAG9294366.1"/>
    </source>
</evidence>
<feature type="transmembrane region" description="Helical" evidence="2">
    <location>
        <begin position="364"/>
        <end position="389"/>
    </location>
</feature>
<feature type="transmembrane region" description="Helical" evidence="2">
    <location>
        <begin position="505"/>
        <end position="524"/>
    </location>
</feature>
<reference evidence="3" key="1">
    <citation type="submission" date="2022-02" db="EMBL/GenBank/DDBJ databases">
        <authorList>
            <person name="Giguere J D."/>
        </authorList>
    </citation>
    <scope>NUCLEOTIDE SEQUENCE</scope>
    <source>
        <strain evidence="3">CCAP 1055/1</strain>
    </source>
</reference>
<feature type="transmembrane region" description="Helical" evidence="2">
    <location>
        <begin position="438"/>
        <end position="460"/>
    </location>
</feature>
<feature type="transmembrane region" description="Helical" evidence="2">
    <location>
        <begin position="189"/>
        <end position="210"/>
    </location>
</feature>
<proteinExistence type="predicted"/>
<evidence type="ECO:0000256" key="1">
    <source>
        <dbReference type="SAM" id="MobiDB-lite"/>
    </source>
</evidence>
<feature type="region of interest" description="Disordered" evidence="1">
    <location>
        <begin position="1"/>
        <end position="20"/>
    </location>
</feature>
<gene>
    <name evidence="3" type="ORF">PTTT1_LOCUS54458</name>
</gene>
<dbReference type="Proteomes" id="UP000836788">
    <property type="component" value="Chromosome 9"/>
</dbReference>
<dbReference type="AlphaFoldDB" id="A0A8J9SH02"/>
<name>A0A8J9SH02_PHATR</name>
<keyword evidence="2" id="KW-1133">Transmembrane helix</keyword>
<protein>
    <submittedName>
        <fullName evidence="3">Uncharacterized protein</fullName>
    </submittedName>
</protein>
<feature type="transmembrane region" description="Helical" evidence="2">
    <location>
        <begin position="222"/>
        <end position="240"/>
    </location>
</feature>
<sequence>MQRIVPLNWPESKLTRSSASQNDTITSVLHLTVRNESLMKEPFPMPRLQTNQRPEQRQDQQNVDDYNSVESPSFPWLSRLFPSRKPPMKPTILVLSALSFLFATLQLSHCSFMHTGLPGSEVAMGLFSTTAYDKNGASIGCLAYTDQIKMDGMFRAGRAFGTITALWTGTAFLLLLVALTFCPPRTEKLWNIARGLLTTATITQMFTFFVMGSEQCPTNDCFLSGVGVLAVFNTFVLLGVSSMTYLEAIPVEPWLVLSNDDCDVAHNDTSVTPIAQEECVPHASCSTTGISSNPANLLDTVLPNPEVLEMKDVDLNDKHDEPSDADPSSSDASVQSHDPAENVAHERDTFISTIGTHHRNKLRLLSFGLVLAAWSISLVGIQRCTFILVGLRETGKSNYSGLGLFSRAVYYNGEILGCVAYPDEVRGDFDSVFQASRAFGVFTVLLLTTVTILFCLQLFTNKAKSPIWLAVRVLLTCAVITQLLVFLVFKSDTCSINNMVECVPGGAGIMVVLNLFLILTLAVYTNKMEPPRNPVFLSWRNNNHEALLPVGQKLPIRSEELRQLPDGGTETEESGHIGDCANEARFPDVSEKQNYSANAGPSKHEYKEDTLDDIDMVKVQVKFTATEKKIVKEVTHADGSKTITTTVEELDIACNDDNGSKHNQRATIALASFPLSSEKSAVQESAQLLPENKCIHHEGCPTHFSTKSNTGWTCKNHSNHSFQLTLGKKTSKHLAEQKNADMEEIDKYINQNS</sequence>
<feature type="transmembrane region" description="Helical" evidence="2">
    <location>
        <begin position="159"/>
        <end position="182"/>
    </location>
</feature>
<feature type="transmembrane region" description="Helical" evidence="2">
    <location>
        <begin position="467"/>
        <end position="489"/>
    </location>
</feature>
<feature type="region of interest" description="Disordered" evidence="1">
    <location>
        <begin position="40"/>
        <end position="69"/>
    </location>
</feature>
<feature type="compositionally biased region" description="Polar residues" evidence="1">
    <location>
        <begin position="48"/>
        <end position="69"/>
    </location>
</feature>
<keyword evidence="2" id="KW-0812">Transmembrane</keyword>
<keyword evidence="2" id="KW-0472">Membrane</keyword>
<feature type="region of interest" description="Disordered" evidence="1">
    <location>
        <begin position="316"/>
        <end position="341"/>
    </location>
</feature>
<dbReference type="EMBL" id="OU594950">
    <property type="protein sequence ID" value="CAG9294366.1"/>
    <property type="molecule type" value="Genomic_DNA"/>
</dbReference>
<accession>A0A8J9SH02</accession>
<organism evidence="3">
    <name type="scientific">Phaeodactylum tricornutum</name>
    <name type="common">Diatom</name>
    <dbReference type="NCBI Taxonomy" id="2850"/>
    <lineage>
        <taxon>Eukaryota</taxon>
        <taxon>Sar</taxon>
        <taxon>Stramenopiles</taxon>
        <taxon>Ochrophyta</taxon>
        <taxon>Bacillariophyta</taxon>
        <taxon>Bacillariophyceae</taxon>
        <taxon>Bacillariophycidae</taxon>
        <taxon>Naviculales</taxon>
        <taxon>Phaeodactylaceae</taxon>
        <taxon>Phaeodactylum</taxon>
    </lineage>
</organism>